<keyword evidence="1" id="KW-0472">Membrane</keyword>
<comment type="caution">
    <text evidence="2">The sequence shown here is derived from an EMBL/GenBank/DDBJ whole genome shotgun (WGS) entry which is preliminary data.</text>
</comment>
<protein>
    <submittedName>
        <fullName evidence="2">Uncharacterized protein</fullName>
    </submittedName>
</protein>
<sequence>MQSSDFKVRALQLDNYLCYKFPHNNGGFIVYLGFGAILLLGFGWWLIWSKLCDIEKRQFKIQEEVDWSSKYLIDQLHLTQSMIERLHEDMSPVSLDENDKIP</sequence>
<reference evidence="2" key="1">
    <citation type="submission" date="2020-12" db="EMBL/GenBank/DDBJ databases">
        <authorList>
            <consortium name="Clinical and Environmental Microbiology Branch: Whole genome sequencing antimicrobial resistance pathogens in the healthcare setting"/>
        </authorList>
    </citation>
    <scope>NUCLEOTIDE SEQUENCE</scope>
    <source>
        <strain evidence="2">2018HL-00813</strain>
    </source>
</reference>
<evidence type="ECO:0000256" key="1">
    <source>
        <dbReference type="SAM" id="Phobius"/>
    </source>
</evidence>
<accession>A0A9P2L709</accession>
<keyword evidence="1" id="KW-0812">Transmembrane</keyword>
<dbReference type="RefSeq" id="WP_301426532.1">
    <property type="nucleotide sequence ID" value="NZ_JAUGWZ010000005.1"/>
</dbReference>
<gene>
    <name evidence="2" type="ORF">JHZ39_000996</name>
</gene>
<evidence type="ECO:0000313" key="2">
    <source>
        <dbReference type="EMBL" id="EGY2376663.1"/>
    </source>
</evidence>
<organism evidence="2">
    <name type="scientific">Acinetobacter baumannii</name>
    <dbReference type="NCBI Taxonomy" id="470"/>
    <lineage>
        <taxon>Bacteria</taxon>
        <taxon>Pseudomonadati</taxon>
        <taxon>Pseudomonadota</taxon>
        <taxon>Gammaproteobacteria</taxon>
        <taxon>Moraxellales</taxon>
        <taxon>Moraxellaceae</taxon>
        <taxon>Acinetobacter</taxon>
        <taxon>Acinetobacter calcoaceticus/baumannii complex</taxon>
    </lineage>
</organism>
<dbReference type="AlphaFoldDB" id="A0A9P2L709"/>
<name>A0A9P2L709_ACIBA</name>
<dbReference type="EMBL" id="AAYLMQ010000008">
    <property type="protein sequence ID" value="EGY2376663.1"/>
    <property type="molecule type" value="Genomic_DNA"/>
</dbReference>
<proteinExistence type="predicted"/>
<feature type="transmembrane region" description="Helical" evidence="1">
    <location>
        <begin position="28"/>
        <end position="48"/>
    </location>
</feature>
<keyword evidence="1" id="KW-1133">Transmembrane helix</keyword>